<accession>A0A7G9GKB4</accession>
<organism evidence="1 2">
    <name type="scientific">[Eubacterium] hominis</name>
    <dbReference type="NCBI Taxonomy" id="2764325"/>
    <lineage>
        <taxon>Bacteria</taxon>
        <taxon>Bacillati</taxon>
        <taxon>Bacillota</taxon>
        <taxon>Erysipelotrichia</taxon>
        <taxon>Erysipelotrichales</taxon>
        <taxon>Erysipelotrichaceae</taxon>
        <taxon>Amedibacillus</taxon>
    </lineage>
</organism>
<dbReference type="EMBL" id="CP060636">
    <property type="protein sequence ID" value="QNM11246.1"/>
    <property type="molecule type" value="Genomic_DNA"/>
</dbReference>
<dbReference type="KEGG" id="ehn:H9Q80_13380"/>
<dbReference type="RefSeq" id="WP_117536417.1">
    <property type="nucleotide sequence ID" value="NZ_CP060636.1"/>
</dbReference>
<evidence type="ECO:0000313" key="1">
    <source>
        <dbReference type="EMBL" id="QNM11246.1"/>
    </source>
</evidence>
<dbReference type="AlphaFoldDB" id="A0A7G9GKB4"/>
<evidence type="ECO:0000313" key="2">
    <source>
        <dbReference type="Proteomes" id="UP000515856"/>
    </source>
</evidence>
<protein>
    <submittedName>
        <fullName evidence="1">Uncharacterized protein</fullName>
    </submittedName>
</protein>
<keyword evidence="2" id="KW-1185">Reference proteome</keyword>
<gene>
    <name evidence="1" type="ORF">H9Q80_13380</name>
</gene>
<reference evidence="1 2" key="1">
    <citation type="submission" date="2020-08" db="EMBL/GenBank/DDBJ databases">
        <authorList>
            <person name="Liu C."/>
            <person name="Sun Q."/>
        </authorList>
    </citation>
    <scope>NUCLEOTIDE SEQUENCE [LARGE SCALE GENOMIC DNA]</scope>
    <source>
        <strain evidence="1 2">NSJ-61</strain>
    </source>
</reference>
<sequence>MKDAAIERCKQEFENTSQKDILFPKAKYTERMKNMRFVNTLKKCDRSQILDKLQKKNAIFDLSWMKEEEAESFQVLSEQFVKDARAFDETLKDEDIFQALRNIWIIWMLELLFQMPLVYHEAMFAYSMLYPYSDNLLDDTTCSKEEKRQFNQWFSERLHGNHEPSQQPLRMKIDKLVQMIEAHFPRVTFSNVYEGLYMIQNAQIASVQQSEHLDLSRIYDISVDKGGTSVIADGYLINGEMSKEQFQFCVDFGFALQIVDDIQDQMEDGACGHHTLATMCKTKAQRASLFQKCWHFFDHLLEGFPCARHEVKDFVKDSCHELLAQCVLQQKQLYPKRLVEDIMEALPLESDDIESLSKEMKEKMEQAVVTL</sequence>
<name>A0A7G9GKB4_9FIRM</name>
<proteinExistence type="predicted"/>
<dbReference type="Proteomes" id="UP000515856">
    <property type="component" value="Chromosome"/>
</dbReference>